<dbReference type="PANTHER" id="PTHR17490">
    <property type="entry name" value="SUA5"/>
    <property type="match status" value="1"/>
</dbReference>
<evidence type="ECO:0000313" key="13">
    <source>
        <dbReference type="EMBL" id="EFB63168.1"/>
    </source>
</evidence>
<evidence type="ECO:0000313" key="14">
    <source>
        <dbReference type="Proteomes" id="UP000003684"/>
    </source>
</evidence>
<organism evidence="13 14">
    <name type="scientific">Lactobacillus gasseri 224-1</name>
    <dbReference type="NCBI Taxonomy" id="679196"/>
    <lineage>
        <taxon>Bacteria</taxon>
        <taxon>Bacillati</taxon>
        <taxon>Bacillota</taxon>
        <taxon>Bacilli</taxon>
        <taxon>Lactobacillales</taxon>
        <taxon>Lactobacillaceae</taxon>
        <taxon>Lactobacillus</taxon>
    </lineage>
</organism>
<proteinExistence type="inferred from homology"/>
<dbReference type="GO" id="GO:0008033">
    <property type="term" value="P:tRNA processing"/>
    <property type="evidence" value="ECO:0007669"/>
    <property type="project" value="UniProtKB-KW"/>
</dbReference>
<evidence type="ECO:0000256" key="5">
    <source>
        <dbReference type="ARBA" id="ARBA00022679"/>
    </source>
</evidence>
<gene>
    <name evidence="13" type="ORF">HMPREF9209_0647</name>
</gene>
<evidence type="ECO:0000256" key="10">
    <source>
        <dbReference type="ARBA" id="ARBA00029774"/>
    </source>
</evidence>
<evidence type="ECO:0000256" key="11">
    <source>
        <dbReference type="ARBA" id="ARBA00048366"/>
    </source>
</evidence>
<protein>
    <recommendedName>
        <fullName evidence="10">L-threonylcarbamoyladenylate synthase</fullName>
        <ecNumber evidence="3">2.7.7.87</ecNumber>
    </recommendedName>
    <alternativeName>
        <fullName evidence="10">L-threonylcarbamoyladenylate synthase</fullName>
    </alternativeName>
</protein>
<keyword evidence="7" id="KW-0548">Nucleotidyltransferase</keyword>
<comment type="subcellular location">
    <subcellularLocation>
        <location evidence="1">Cytoplasm</location>
    </subcellularLocation>
</comment>
<dbReference type="InterPro" id="IPR017945">
    <property type="entry name" value="DHBP_synth_RibB-like_a/b_dom"/>
</dbReference>
<dbReference type="EMBL" id="ADFT01000011">
    <property type="protein sequence ID" value="EFB63168.1"/>
    <property type="molecule type" value="Genomic_DNA"/>
</dbReference>
<comment type="similarity">
    <text evidence="2">Belongs to the SUA5 family.</text>
</comment>
<evidence type="ECO:0000256" key="6">
    <source>
        <dbReference type="ARBA" id="ARBA00022694"/>
    </source>
</evidence>
<evidence type="ECO:0000256" key="2">
    <source>
        <dbReference type="ARBA" id="ARBA00007663"/>
    </source>
</evidence>
<evidence type="ECO:0000256" key="3">
    <source>
        <dbReference type="ARBA" id="ARBA00012584"/>
    </source>
</evidence>
<keyword evidence="6" id="KW-0819">tRNA processing</keyword>
<reference evidence="13 14" key="1">
    <citation type="submission" date="2009-12" db="EMBL/GenBank/DDBJ databases">
        <title>Genome Sequence of Lactobacillus gasseri 224-1.</title>
        <authorList>
            <person name="Durkin A.S."/>
            <person name="Madupu R."/>
            <person name="Torralba M."/>
            <person name="Methe B."/>
            <person name="Sutton G."/>
            <person name="Strausberg R.L."/>
            <person name="Nelson K.E."/>
        </authorList>
    </citation>
    <scope>NUCLEOTIDE SEQUENCE [LARGE SCALE GENOMIC DNA]</scope>
    <source>
        <strain evidence="13 14">224-1</strain>
    </source>
</reference>
<sequence>METKIFSKKQIPEAVELLKKGELVAFPTETVYGLGALATNEKAVKGVYAAKGRPSDNPLIVTVSDEKMMENYVNEVPERAKN</sequence>
<dbReference type="SUPFAM" id="SSF55821">
    <property type="entry name" value="YrdC/RibB"/>
    <property type="match status" value="1"/>
</dbReference>
<comment type="catalytic activity">
    <reaction evidence="11">
        <text>L-threonine + hydrogencarbonate + ATP = L-threonylcarbamoyladenylate + diphosphate + H2O</text>
        <dbReference type="Rhea" id="RHEA:36407"/>
        <dbReference type="ChEBI" id="CHEBI:15377"/>
        <dbReference type="ChEBI" id="CHEBI:17544"/>
        <dbReference type="ChEBI" id="CHEBI:30616"/>
        <dbReference type="ChEBI" id="CHEBI:33019"/>
        <dbReference type="ChEBI" id="CHEBI:57926"/>
        <dbReference type="ChEBI" id="CHEBI:73682"/>
        <dbReference type="EC" id="2.7.7.87"/>
    </reaction>
</comment>
<evidence type="ECO:0000256" key="9">
    <source>
        <dbReference type="ARBA" id="ARBA00022840"/>
    </source>
</evidence>
<dbReference type="GO" id="GO:0005524">
    <property type="term" value="F:ATP binding"/>
    <property type="evidence" value="ECO:0007669"/>
    <property type="project" value="UniProtKB-KW"/>
</dbReference>
<dbReference type="Pfam" id="PF01300">
    <property type="entry name" value="Sua5_yciO_yrdC"/>
    <property type="match status" value="1"/>
</dbReference>
<dbReference type="PANTHER" id="PTHR17490:SF16">
    <property type="entry name" value="THREONYLCARBAMOYL-AMP SYNTHASE"/>
    <property type="match status" value="1"/>
</dbReference>
<dbReference type="Proteomes" id="UP000003684">
    <property type="component" value="Unassembled WGS sequence"/>
</dbReference>
<keyword evidence="9" id="KW-0067">ATP-binding</keyword>
<name>D1YHT5_LACGS</name>
<dbReference type="AlphaFoldDB" id="D1YHT5"/>
<evidence type="ECO:0000256" key="1">
    <source>
        <dbReference type="ARBA" id="ARBA00004496"/>
    </source>
</evidence>
<keyword evidence="4" id="KW-0963">Cytoplasm</keyword>
<keyword evidence="5" id="KW-0808">Transferase</keyword>
<evidence type="ECO:0000256" key="8">
    <source>
        <dbReference type="ARBA" id="ARBA00022741"/>
    </source>
</evidence>
<evidence type="ECO:0000256" key="7">
    <source>
        <dbReference type="ARBA" id="ARBA00022695"/>
    </source>
</evidence>
<dbReference type="GO" id="GO:0006450">
    <property type="term" value="P:regulation of translational fidelity"/>
    <property type="evidence" value="ECO:0007669"/>
    <property type="project" value="TreeGrafter"/>
</dbReference>
<evidence type="ECO:0000259" key="12">
    <source>
        <dbReference type="PROSITE" id="PS51163"/>
    </source>
</evidence>
<dbReference type="GO" id="GO:0000049">
    <property type="term" value="F:tRNA binding"/>
    <property type="evidence" value="ECO:0007669"/>
    <property type="project" value="TreeGrafter"/>
</dbReference>
<dbReference type="PROSITE" id="PS51163">
    <property type="entry name" value="YRDC"/>
    <property type="match status" value="1"/>
</dbReference>
<keyword evidence="8" id="KW-0547">Nucleotide-binding</keyword>
<accession>D1YHT5</accession>
<dbReference type="Gene3D" id="3.90.870.10">
    <property type="entry name" value="DHBP synthase"/>
    <property type="match status" value="1"/>
</dbReference>
<dbReference type="InterPro" id="IPR050156">
    <property type="entry name" value="TC-AMP_synthase_SUA5"/>
</dbReference>
<dbReference type="GO" id="GO:0003725">
    <property type="term" value="F:double-stranded RNA binding"/>
    <property type="evidence" value="ECO:0007669"/>
    <property type="project" value="InterPro"/>
</dbReference>
<dbReference type="GO" id="GO:0005737">
    <property type="term" value="C:cytoplasm"/>
    <property type="evidence" value="ECO:0007669"/>
    <property type="project" value="UniProtKB-SubCell"/>
</dbReference>
<evidence type="ECO:0000256" key="4">
    <source>
        <dbReference type="ARBA" id="ARBA00022490"/>
    </source>
</evidence>
<dbReference type="InterPro" id="IPR006070">
    <property type="entry name" value="Sua5-like_dom"/>
</dbReference>
<comment type="caution">
    <text evidence="13">The sequence shown here is derived from an EMBL/GenBank/DDBJ whole genome shotgun (WGS) entry which is preliminary data.</text>
</comment>
<feature type="domain" description="YrdC-like" evidence="12">
    <location>
        <begin position="8"/>
        <end position="82"/>
    </location>
</feature>
<dbReference type="EC" id="2.7.7.87" evidence="3"/>
<dbReference type="GO" id="GO:0061710">
    <property type="term" value="F:L-threonylcarbamoyladenylate synthase"/>
    <property type="evidence" value="ECO:0007669"/>
    <property type="project" value="UniProtKB-EC"/>
</dbReference>